<organism evidence="1 2">
    <name type="scientific">Azorhizobium oxalatiphilum</name>
    <dbReference type="NCBI Taxonomy" id="980631"/>
    <lineage>
        <taxon>Bacteria</taxon>
        <taxon>Pseudomonadati</taxon>
        <taxon>Pseudomonadota</taxon>
        <taxon>Alphaproteobacteria</taxon>
        <taxon>Hyphomicrobiales</taxon>
        <taxon>Xanthobacteraceae</taxon>
        <taxon>Azorhizobium</taxon>
    </lineage>
</organism>
<evidence type="ECO:0000313" key="1">
    <source>
        <dbReference type="EMBL" id="GGF47176.1"/>
    </source>
</evidence>
<protein>
    <submittedName>
        <fullName evidence="1">Uncharacterized protein</fullName>
    </submittedName>
</protein>
<reference evidence="1" key="2">
    <citation type="submission" date="2020-09" db="EMBL/GenBank/DDBJ databases">
        <authorList>
            <person name="Sun Q."/>
            <person name="Sedlacek I."/>
        </authorList>
    </citation>
    <scope>NUCLEOTIDE SEQUENCE</scope>
    <source>
        <strain evidence="1">CCM 7897</strain>
    </source>
</reference>
<gene>
    <name evidence="1" type="ORF">GCM10007301_03210</name>
</gene>
<dbReference type="RefSeq" id="WP_188574768.1">
    <property type="nucleotide sequence ID" value="NZ_BMCT01000001.1"/>
</dbReference>
<evidence type="ECO:0000313" key="2">
    <source>
        <dbReference type="Proteomes" id="UP000606044"/>
    </source>
</evidence>
<dbReference type="EMBL" id="BMCT01000001">
    <property type="protein sequence ID" value="GGF47176.1"/>
    <property type="molecule type" value="Genomic_DNA"/>
</dbReference>
<comment type="caution">
    <text evidence="1">The sequence shown here is derived from an EMBL/GenBank/DDBJ whole genome shotgun (WGS) entry which is preliminary data.</text>
</comment>
<dbReference type="Proteomes" id="UP000606044">
    <property type="component" value="Unassembled WGS sequence"/>
</dbReference>
<keyword evidence="2" id="KW-1185">Reference proteome</keyword>
<sequence>MLGILLSGVRRTVRTCSRAPGLLAIALVAASVTPAFAVTYYSGILPGDSCRTRREISVKDGHDGIQFTKLPRGEAGLFVKAYVLRKSDDRLIISIPLGAWACFYPVTEPDSYCFVGSDSPNVTDIQAASWRKEWLDWLPECEQKARAMPPAPPPR</sequence>
<proteinExistence type="predicted"/>
<accession>A0A917BKC0</accession>
<reference evidence="1" key="1">
    <citation type="journal article" date="2014" name="Int. J. Syst. Evol. Microbiol.">
        <title>Complete genome sequence of Corynebacterium casei LMG S-19264T (=DSM 44701T), isolated from a smear-ripened cheese.</title>
        <authorList>
            <consortium name="US DOE Joint Genome Institute (JGI-PGF)"/>
            <person name="Walter F."/>
            <person name="Albersmeier A."/>
            <person name="Kalinowski J."/>
            <person name="Ruckert C."/>
        </authorList>
    </citation>
    <scope>NUCLEOTIDE SEQUENCE</scope>
    <source>
        <strain evidence="1">CCM 7897</strain>
    </source>
</reference>
<dbReference type="AlphaFoldDB" id="A0A917BKC0"/>
<name>A0A917BKC0_9HYPH</name>